<dbReference type="Gene3D" id="3.30.160.60">
    <property type="entry name" value="Classic Zinc Finger"/>
    <property type="match status" value="1"/>
</dbReference>
<dbReference type="Gene3D" id="3.30.1490.480">
    <property type="entry name" value="Endolytic murein transglycosylase"/>
    <property type="match status" value="1"/>
</dbReference>
<reference evidence="9" key="1">
    <citation type="submission" date="2016-10" db="EMBL/GenBank/DDBJ databases">
        <authorList>
            <person name="Varghese N."/>
            <person name="Submissions S."/>
        </authorList>
    </citation>
    <scope>NUCLEOTIDE SEQUENCE [LARGE SCALE GENOMIC DNA]</scope>
    <source>
        <strain evidence="9">CGMCC 1.6199</strain>
    </source>
</reference>
<dbReference type="InterPro" id="IPR003770">
    <property type="entry name" value="MLTG-like"/>
</dbReference>
<keyword evidence="9" id="KW-1185">Reference proteome</keyword>
<evidence type="ECO:0000256" key="6">
    <source>
        <dbReference type="ARBA" id="ARBA00023316"/>
    </source>
</evidence>
<evidence type="ECO:0000256" key="7">
    <source>
        <dbReference type="HAMAP-Rule" id="MF_02065"/>
    </source>
</evidence>
<comment type="similarity">
    <text evidence="7">Belongs to the transglycosylase MltG family.</text>
</comment>
<name>A0A1G9XVQ2_9BACI</name>
<feature type="transmembrane region" description="Helical" evidence="7">
    <location>
        <begin position="27"/>
        <end position="50"/>
    </location>
</feature>
<dbReference type="GO" id="GO:0009252">
    <property type="term" value="P:peptidoglycan biosynthetic process"/>
    <property type="evidence" value="ECO:0007669"/>
    <property type="project" value="UniProtKB-UniRule"/>
</dbReference>
<keyword evidence="1 7" id="KW-1003">Cell membrane</keyword>
<organism evidence="8 9">
    <name type="scientific">Sediminibacillus halophilus</name>
    <dbReference type="NCBI Taxonomy" id="482461"/>
    <lineage>
        <taxon>Bacteria</taxon>
        <taxon>Bacillati</taxon>
        <taxon>Bacillota</taxon>
        <taxon>Bacilli</taxon>
        <taxon>Bacillales</taxon>
        <taxon>Bacillaceae</taxon>
        <taxon>Sediminibacillus</taxon>
    </lineage>
</organism>
<dbReference type="GO" id="GO:0071555">
    <property type="term" value="P:cell wall organization"/>
    <property type="evidence" value="ECO:0007669"/>
    <property type="project" value="UniProtKB-KW"/>
</dbReference>
<comment type="catalytic activity">
    <reaction evidence="7">
        <text>a peptidoglycan chain = a peptidoglycan chain with N-acetyl-1,6-anhydromuramyl-[peptide] at the reducing end + a peptidoglycan chain with N-acetylglucosamine at the non-reducing end.</text>
        <dbReference type="EC" id="4.2.2.29"/>
    </reaction>
</comment>
<evidence type="ECO:0000256" key="2">
    <source>
        <dbReference type="ARBA" id="ARBA00022692"/>
    </source>
</evidence>
<proteinExistence type="inferred from homology"/>
<keyword evidence="2 7" id="KW-0812">Transmembrane</keyword>
<gene>
    <name evidence="7" type="primary">mltG</name>
    <name evidence="8" type="ORF">SAMN05216244_3964</name>
</gene>
<dbReference type="CDD" id="cd08010">
    <property type="entry name" value="MltG_like"/>
    <property type="match status" value="1"/>
</dbReference>
<evidence type="ECO:0000256" key="5">
    <source>
        <dbReference type="ARBA" id="ARBA00023239"/>
    </source>
</evidence>
<dbReference type="NCBIfam" id="TIGR00247">
    <property type="entry name" value="endolytic transglycosylase MltG"/>
    <property type="match status" value="1"/>
</dbReference>
<dbReference type="GO" id="GO:0008932">
    <property type="term" value="F:lytic endotransglycosylase activity"/>
    <property type="evidence" value="ECO:0007669"/>
    <property type="project" value="UniProtKB-UniRule"/>
</dbReference>
<dbReference type="HAMAP" id="MF_02065">
    <property type="entry name" value="MltG"/>
    <property type="match status" value="1"/>
</dbReference>
<dbReference type="Proteomes" id="UP000182347">
    <property type="component" value="Unassembled WGS sequence"/>
</dbReference>
<keyword evidence="4 7" id="KW-0472">Membrane</keyword>
<accession>A0A1G9XVQ2</accession>
<evidence type="ECO:0000256" key="4">
    <source>
        <dbReference type="ARBA" id="ARBA00023136"/>
    </source>
</evidence>
<dbReference type="AlphaFoldDB" id="A0A1G9XVQ2"/>
<dbReference type="STRING" id="482461.SAMN05216244_3964"/>
<dbReference type="EMBL" id="FNHF01000007">
    <property type="protein sequence ID" value="SDN00235.1"/>
    <property type="molecule type" value="Genomic_DNA"/>
</dbReference>
<dbReference type="RefSeq" id="WP_074600931.1">
    <property type="nucleotide sequence ID" value="NZ_FNHF01000007.1"/>
</dbReference>
<dbReference type="EC" id="4.2.2.29" evidence="7"/>
<comment type="function">
    <text evidence="7">Functions as a peptidoglycan terminase that cleaves nascent peptidoglycan strands endolytically to terminate their elongation.</text>
</comment>
<protein>
    <recommendedName>
        <fullName evidence="7">Endolytic murein transglycosylase</fullName>
        <ecNumber evidence="7">4.2.2.29</ecNumber>
    </recommendedName>
    <alternativeName>
        <fullName evidence="7">Peptidoglycan lytic transglycosylase</fullName>
    </alternativeName>
    <alternativeName>
        <fullName evidence="7">Peptidoglycan polymerization terminase</fullName>
    </alternativeName>
</protein>
<evidence type="ECO:0000256" key="3">
    <source>
        <dbReference type="ARBA" id="ARBA00022989"/>
    </source>
</evidence>
<sequence>MSTSDKETKFSLRWKQRMEEASTVRKIVAVILSCLLLIMIIGSIAGYLYVKSAMEPVDPDDDTTTDVEIPLGSSTSQIAGILEENGIISNSLVFRFYIKFNNVAEFQAGEYEFSPSMSFDQIVESLQTGTLVKDPILTITIPEGKTIEEIASIYAEKAGIDPEAFIAKTEDAEYLENLIAQHPMILSEEILDPEIRYPLEGYLFAATYDFYVENPTPEKIIDKMLRKTENVLTPYLDSISANDQIGSVHEALTMASLVEKEAQTEKDRKMIAGVFFNRMAENMRLQTDPTVLYALGEHKSRVLFEDLEVESPYNTYQVSGLPVGPISNFGENSLQSVLNPEDTNYMYFVAAEDGTIYYSETFEEHQQLTQKYLHRDAAGE</sequence>
<dbReference type="GO" id="GO:0005886">
    <property type="term" value="C:plasma membrane"/>
    <property type="evidence" value="ECO:0007669"/>
    <property type="project" value="UniProtKB-SubCell"/>
</dbReference>
<keyword evidence="3 7" id="KW-1133">Transmembrane helix</keyword>
<dbReference type="Pfam" id="PF02618">
    <property type="entry name" value="YceG"/>
    <property type="match status" value="1"/>
</dbReference>
<dbReference type="PANTHER" id="PTHR30518">
    <property type="entry name" value="ENDOLYTIC MUREIN TRANSGLYCOSYLASE"/>
    <property type="match status" value="1"/>
</dbReference>
<comment type="subcellular location">
    <subcellularLocation>
        <location evidence="7">Cell membrane</location>
        <topology evidence="7">Single-pass membrane protein</topology>
    </subcellularLocation>
</comment>
<keyword evidence="5 7" id="KW-0456">Lyase</keyword>
<evidence type="ECO:0000313" key="8">
    <source>
        <dbReference type="EMBL" id="SDN00235.1"/>
    </source>
</evidence>
<keyword evidence="6 7" id="KW-0961">Cell wall biogenesis/degradation</keyword>
<dbReference type="PANTHER" id="PTHR30518:SF2">
    <property type="entry name" value="ENDOLYTIC MUREIN TRANSGLYCOSYLASE"/>
    <property type="match status" value="1"/>
</dbReference>
<feature type="site" description="Important for catalytic activity" evidence="7">
    <location>
        <position position="261"/>
    </location>
</feature>
<evidence type="ECO:0000313" key="9">
    <source>
        <dbReference type="Proteomes" id="UP000182347"/>
    </source>
</evidence>
<dbReference type="OrthoDB" id="9814591at2"/>
<evidence type="ECO:0000256" key="1">
    <source>
        <dbReference type="ARBA" id="ARBA00022475"/>
    </source>
</evidence>